<keyword evidence="1" id="KW-0812">Transmembrane</keyword>
<proteinExistence type="predicted"/>
<dbReference type="EMBL" id="QKWP01000042">
    <property type="protein sequence ID" value="RIB29263.1"/>
    <property type="molecule type" value="Genomic_DNA"/>
</dbReference>
<gene>
    <name evidence="2" type="ORF">C2G38_1198872</name>
</gene>
<protein>
    <submittedName>
        <fullName evidence="2">Uncharacterized protein</fullName>
    </submittedName>
</protein>
<dbReference type="AlphaFoldDB" id="A0A397W9V3"/>
<evidence type="ECO:0000313" key="2">
    <source>
        <dbReference type="EMBL" id="RIB29263.1"/>
    </source>
</evidence>
<keyword evidence="3" id="KW-1185">Reference proteome</keyword>
<feature type="transmembrane region" description="Helical" evidence="1">
    <location>
        <begin position="20"/>
        <end position="45"/>
    </location>
</feature>
<sequence length="92" mass="10795">MILGEIYQRYRKTEPLTIHVMRIITMIFCLLCILIFTISIIYNIINDQPVISYSYIKEDLPVPDIQFFSENMFVMTCNFMTSGTAIHISLIH</sequence>
<comment type="caution">
    <text evidence="2">The sequence shown here is derived from an EMBL/GenBank/DDBJ whole genome shotgun (WGS) entry which is preliminary data.</text>
</comment>
<name>A0A397W9V3_9GLOM</name>
<evidence type="ECO:0000256" key="1">
    <source>
        <dbReference type="SAM" id="Phobius"/>
    </source>
</evidence>
<reference evidence="2 3" key="1">
    <citation type="submission" date="2018-06" db="EMBL/GenBank/DDBJ databases">
        <title>Comparative genomics reveals the genomic features of Rhizophagus irregularis, R. cerebriforme, R. diaphanum and Gigaspora rosea, and their symbiotic lifestyle signature.</title>
        <authorList>
            <person name="Morin E."/>
            <person name="San Clemente H."/>
            <person name="Chen E.C.H."/>
            <person name="De La Providencia I."/>
            <person name="Hainaut M."/>
            <person name="Kuo A."/>
            <person name="Kohler A."/>
            <person name="Murat C."/>
            <person name="Tang N."/>
            <person name="Roy S."/>
            <person name="Loubradou J."/>
            <person name="Henrissat B."/>
            <person name="Grigoriev I.V."/>
            <person name="Corradi N."/>
            <person name="Roux C."/>
            <person name="Martin F.M."/>
        </authorList>
    </citation>
    <scope>NUCLEOTIDE SEQUENCE [LARGE SCALE GENOMIC DNA]</scope>
    <source>
        <strain evidence="2 3">DAOM 194757</strain>
    </source>
</reference>
<organism evidence="2 3">
    <name type="scientific">Gigaspora rosea</name>
    <dbReference type="NCBI Taxonomy" id="44941"/>
    <lineage>
        <taxon>Eukaryota</taxon>
        <taxon>Fungi</taxon>
        <taxon>Fungi incertae sedis</taxon>
        <taxon>Mucoromycota</taxon>
        <taxon>Glomeromycotina</taxon>
        <taxon>Glomeromycetes</taxon>
        <taxon>Diversisporales</taxon>
        <taxon>Gigasporaceae</taxon>
        <taxon>Gigaspora</taxon>
    </lineage>
</organism>
<feature type="transmembrane region" description="Helical" evidence="1">
    <location>
        <begin position="72"/>
        <end position="91"/>
    </location>
</feature>
<keyword evidence="1" id="KW-0472">Membrane</keyword>
<accession>A0A397W9V3</accession>
<evidence type="ECO:0000313" key="3">
    <source>
        <dbReference type="Proteomes" id="UP000266673"/>
    </source>
</evidence>
<dbReference type="Proteomes" id="UP000266673">
    <property type="component" value="Unassembled WGS sequence"/>
</dbReference>
<keyword evidence="1" id="KW-1133">Transmembrane helix</keyword>